<accession>A0A9P1GW74</accession>
<keyword evidence="2" id="KW-1185">Reference proteome</keyword>
<organism evidence="1 2">
    <name type="scientific">Parascedosporium putredinis</name>
    <dbReference type="NCBI Taxonomy" id="1442378"/>
    <lineage>
        <taxon>Eukaryota</taxon>
        <taxon>Fungi</taxon>
        <taxon>Dikarya</taxon>
        <taxon>Ascomycota</taxon>
        <taxon>Pezizomycotina</taxon>
        <taxon>Sordariomycetes</taxon>
        <taxon>Hypocreomycetidae</taxon>
        <taxon>Microascales</taxon>
        <taxon>Microascaceae</taxon>
        <taxon>Parascedosporium</taxon>
    </lineage>
</organism>
<name>A0A9P1GW74_9PEZI</name>
<proteinExistence type="predicted"/>
<evidence type="ECO:0000313" key="2">
    <source>
        <dbReference type="Proteomes" id="UP000838763"/>
    </source>
</evidence>
<evidence type="ECO:0000313" key="1">
    <source>
        <dbReference type="EMBL" id="CAI4211819.1"/>
    </source>
</evidence>
<reference evidence="1" key="1">
    <citation type="submission" date="2022-11" db="EMBL/GenBank/DDBJ databases">
        <authorList>
            <person name="Scott C."/>
            <person name="Bruce N."/>
        </authorList>
    </citation>
    <scope>NUCLEOTIDE SEQUENCE</scope>
</reference>
<dbReference type="Proteomes" id="UP000838763">
    <property type="component" value="Unassembled WGS sequence"/>
</dbReference>
<dbReference type="AlphaFoldDB" id="A0A9P1GW74"/>
<protein>
    <submittedName>
        <fullName evidence="1">Uncharacterized protein</fullName>
    </submittedName>
</protein>
<dbReference type="EMBL" id="CALLCH030000003">
    <property type="protein sequence ID" value="CAI4211819.1"/>
    <property type="molecule type" value="Genomic_DNA"/>
</dbReference>
<comment type="caution">
    <text evidence="1">The sequence shown here is derived from an EMBL/GenBank/DDBJ whole genome shotgun (WGS) entry which is preliminary data.</text>
</comment>
<sequence length="100" mass="10816">MKAATSQLAIEIGIIDAHSALHRQKALRSPRASSSVPIVNISKAQPGQALTNLLENSPRLHERLKLLARPQILEAHGRVQAHHFFRSAPSPPWHGGGPSS</sequence>
<gene>
    <name evidence="1" type="ORF">PPNO1_LOCUS1593</name>
</gene>